<feature type="non-terminal residue" evidence="2">
    <location>
        <position position="94"/>
    </location>
</feature>
<feature type="region of interest" description="Disordered" evidence="1">
    <location>
        <begin position="1"/>
        <end position="22"/>
    </location>
</feature>
<protein>
    <submittedName>
        <fullName evidence="2">Uncharacterized protein</fullName>
    </submittedName>
</protein>
<name>A0A2G9TTP2_TELCI</name>
<evidence type="ECO:0000256" key="1">
    <source>
        <dbReference type="SAM" id="MobiDB-lite"/>
    </source>
</evidence>
<sequence>MSKESVDMSTETMERKPRIVLREKKRGSAARVALKEQWRSSTTLLDSIYQDVSKTIPSVEARCHRQYVTRSSLFHTPSTASEELDDNVLINGDL</sequence>
<dbReference type="OrthoDB" id="9999654at2759"/>
<accession>A0A2G9TTP2</accession>
<dbReference type="Proteomes" id="UP000230423">
    <property type="component" value="Unassembled WGS sequence"/>
</dbReference>
<dbReference type="AlphaFoldDB" id="A0A2G9TTP2"/>
<evidence type="ECO:0000313" key="2">
    <source>
        <dbReference type="EMBL" id="PIO61376.1"/>
    </source>
</evidence>
<evidence type="ECO:0000313" key="3">
    <source>
        <dbReference type="Proteomes" id="UP000230423"/>
    </source>
</evidence>
<keyword evidence="3" id="KW-1185">Reference proteome</keyword>
<reference evidence="2 3" key="1">
    <citation type="submission" date="2015-09" db="EMBL/GenBank/DDBJ databases">
        <title>Draft genome of the parasitic nematode Teladorsagia circumcincta isolate WARC Sus (inbred).</title>
        <authorList>
            <person name="Mitreva M."/>
        </authorList>
    </citation>
    <scope>NUCLEOTIDE SEQUENCE [LARGE SCALE GENOMIC DNA]</scope>
    <source>
        <strain evidence="2 3">S</strain>
    </source>
</reference>
<gene>
    <name evidence="2" type="ORF">TELCIR_17102</name>
</gene>
<proteinExistence type="predicted"/>
<organism evidence="2 3">
    <name type="scientific">Teladorsagia circumcincta</name>
    <name type="common">Brown stomach worm</name>
    <name type="synonym">Ostertagia circumcincta</name>
    <dbReference type="NCBI Taxonomy" id="45464"/>
    <lineage>
        <taxon>Eukaryota</taxon>
        <taxon>Metazoa</taxon>
        <taxon>Ecdysozoa</taxon>
        <taxon>Nematoda</taxon>
        <taxon>Chromadorea</taxon>
        <taxon>Rhabditida</taxon>
        <taxon>Rhabditina</taxon>
        <taxon>Rhabditomorpha</taxon>
        <taxon>Strongyloidea</taxon>
        <taxon>Trichostrongylidae</taxon>
        <taxon>Teladorsagia</taxon>
    </lineage>
</organism>
<dbReference type="EMBL" id="KZ353715">
    <property type="protein sequence ID" value="PIO61376.1"/>
    <property type="molecule type" value="Genomic_DNA"/>
</dbReference>